<keyword evidence="9" id="KW-0862">Zinc</keyword>
<dbReference type="GO" id="GO:0003677">
    <property type="term" value="F:DNA binding"/>
    <property type="evidence" value="ECO:0007669"/>
    <property type="project" value="UniProtKB-KW"/>
</dbReference>
<evidence type="ECO:0000259" key="16">
    <source>
        <dbReference type="PROSITE" id="PS50880"/>
    </source>
</evidence>
<dbReference type="CDD" id="cd03362">
    <property type="entry name" value="TOPRIM_TopoIA_TopoIII"/>
    <property type="match status" value="1"/>
</dbReference>
<evidence type="ECO:0000313" key="20">
    <source>
        <dbReference type="Proteomes" id="UP000678237"/>
    </source>
</evidence>
<evidence type="ECO:0000256" key="2">
    <source>
        <dbReference type="ARBA" id="ARBA00001946"/>
    </source>
</evidence>
<dbReference type="GO" id="GO:0006265">
    <property type="term" value="P:DNA topological change"/>
    <property type="evidence" value="ECO:0007669"/>
    <property type="project" value="InterPro"/>
</dbReference>
<dbReference type="EMBL" id="JAGVWE010000002">
    <property type="protein sequence ID" value="MBS3062512.1"/>
    <property type="molecule type" value="Genomic_DNA"/>
</dbReference>
<dbReference type="PROSITE" id="PS00396">
    <property type="entry name" value="TOPO_IA_1"/>
    <property type="match status" value="1"/>
</dbReference>
<dbReference type="Pfam" id="PF01751">
    <property type="entry name" value="Toprim"/>
    <property type="match status" value="1"/>
</dbReference>
<gene>
    <name evidence="19" type="ORF">J4203_01440</name>
</gene>
<name>A0A8T4L9D2_9ARCH</name>
<dbReference type="GO" id="GO:0006310">
    <property type="term" value="P:DNA recombination"/>
    <property type="evidence" value="ECO:0007669"/>
    <property type="project" value="TreeGrafter"/>
</dbReference>
<dbReference type="InterPro" id="IPR003602">
    <property type="entry name" value="Topo_IA_DNA-bd_dom"/>
</dbReference>
<evidence type="ECO:0000313" key="19">
    <source>
        <dbReference type="EMBL" id="MBS3062512.1"/>
    </source>
</evidence>
<dbReference type="Pfam" id="PF14528">
    <property type="entry name" value="LAGLIDADG_3"/>
    <property type="match status" value="1"/>
</dbReference>
<dbReference type="InterPro" id="IPR027434">
    <property type="entry name" value="Homing_endonucl"/>
</dbReference>
<dbReference type="Gene3D" id="2.170.16.10">
    <property type="entry name" value="Hedgehog/Intein (Hint) domain"/>
    <property type="match status" value="2"/>
</dbReference>
<dbReference type="InterPro" id="IPR034144">
    <property type="entry name" value="TOPRIM_TopoIII"/>
</dbReference>
<dbReference type="InterPro" id="IPR006141">
    <property type="entry name" value="Intein_N"/>
</dbReference>
<dbReference type="PROSITE" id="PS50880">
    <property type="entry name" value="TOPRIM"/>
    <property type="match status" value="1"/>
</dbReference>
<dbReference type="PROSITE" id="PS50943">
    <property type="entry name" value="HTH_CROC1"/>
    <property type="match status" value="1"/>
</dbReference>
<dbReference type="FunFam" id="1.10.290.10:FF:000003">
    <property type="entry name" value="DNA topoisomerase"/>
    <property type="match status" value="1"/>
</dbReference>
<comment type="catalytic activity">
    <reaction evidence="1">
        <text>ATP-independent breakage of single-stranded DNA, followed by passage and rejoining.</text>
        <dbReference type="EC" id="5.6.2.1"/>
    </reaction>
</comment>
<dbReference type="GO" id="GO:0006281">
    <property type="term" value="P:DNA repair"/>
    <property type="evidence" value="ECO:0007669"/>
    <property type="project" value="TreeGrafter"/>
</dbReference>
<dbReference type="GO" id="GO:0016539">
    <property type="term" value="P:intein-mediated protein splicing"/>
    <property type="evidence" value="ECO:0007669"/>
    <property type="project" value="InterPro"/>
</dbReference>
<dbReference type="GO" id="GO:0004519">
    <property type="term" value="F:endonuclease activity"/>
    <property type="evidence" value="ECO:0007669"/>
    <property type="project" value="InterPro"/>
</dbReference>
<evidence type="ECO:0000256" key="8">
    <source>
        <dbReference type="ARBA" id="ARBA00022813"/>
    </source>
</evidence>
<comment type="cofactor">
    <cofactor evidence="2">
        <name>Mg(2+)</name>
        <dbReference type="ChEBI" id="CHEBI:18420"/>
    </cofactor>
</comment>
<dbReference type="NCBIfam" id="TIGR01445">
    <property type="entry name" value="intein_Nterm"/>
    <property type="match status" value="1"/>
</dbReference>
<dbReference type="Gene3D" id="3.10.28.10">
    <property type="entry name" value="Homing endonucleases"/>
    <property type="match status" value="1"/>
</dbReference>
<dbReference type="EC" id="5.6.2.1" evidence="4"/>
<evidence type="ECO:0000256" key="14">
    <source>
        <dbReference type="SAM" id="MobiDB-lite"/>
    </source>
</evidence>
<feature type="compositionally biased region" description="Acidic residues" evidence="14">
    <location>
        <begin position="1261"/>
        <end position="1279"/>
    </location>
</feature>
<keyword evidence="11" id="KW-0799">Topoisomerase</keyword>
<dbReference type="Proteomes" id="UP000678237">
    <property type="component" value="Unassembled WGS sequence"/>
</dbReference>
<dbReference type="PROSITE" id="PS50818">
    <property type="entry name" value="INTEIN_C_TER"/>
    <property type="match status" value="1"/>
</dbReference>
<proteinExistence type="inferred from homology"/>
<dbReference type="Pfam" id="PF01131">
    <property type="entry name" value="Topoisom_bac"/>
    <property type="match status" value="2"/>
</dbReference>
<evidence type="ECO:0000256" key="9">
    <source>
        <dbReference type="ARBA" id="ARBA00022833"/>
    </source>
</evidence>
<dbReference type="SMART" id="SM00437">
    <property type="entry name" value="TOP1Ac"/>
    <property type="match status" value="1"/>
</dbReference>
<evidence type="ECO:0000256" key="12">
    <source>
        <dbReference type="ARBA" id="ARBA00023125"/>
    </source>
</evidence>
<dbReference type="PROSITE" id="PS52039">
    <property type="entry name" value="TOPO_IA_2"/>
    <property type="match status" value="1"/>
</dbReference>
<evidence type="ECO:0000256" key="13">
    <source>
        <dbReference type="ARBA" id="ARBA00023235"/>
    </source>
</evidence>
<dbReference type="SMART" id="SM00306">
    <property type="entry name" value="HintN"/>
    <property type="match status" value="1"/>
</dbReference>
<dbReference type="Gene3D" id="3.30.65.10">
    <property type="entry name" value="Bacterial Topoisomerase I, domain 1"/>
    <property type="match status" value="1"/>
</dbReference>
<dbReference type="GO" id="GO:0003917">
    <property type="term" value="F:DNA topoisomerase type I (single strand cut, ATP-independent) activity"/>
    <property type="evidence" value="ECO:0007669"/>
    <property type="project" value="UniProtKB-EC"/>
</dbReference>
<dbReference type="PROSITE" id="PS50819">
    <property type="entry name" value="INTEIN_ENDONUCLEASE"/>
    <property type="match status" value="1"/>
</dbReference>
<dbReference type="InterPro" id="IPR036844">
    <property type="entry name" value="Hint_dom_sf"/>
</dbReference>
<evidence type="ECO:0000256" key="5">
    <source>
        <dbReference type="ARBA" id="ARBA00022723"/>
    </source>
</evidence>
<accession>A0A8T4L9D2</accession>
<dbReference type="Pfam" id="PF01396">
    <property type="entry name" value="Zn_ribbon_Top1"/>
    <property type="match status" value="1"/>
</dbReference>
<evidence type="ECO:0000256" key="11">
    <source>
        <dbReference type="ARBA" id="ARBA00023029"/>
    </source>
</evidence>
<dbReference type="InterPro" id="IPR004860">
    <property type="entry name" value="LAGLIDADG_dom"/>
</dbReference>
<feature type="domain" description="Toprim" evidence="16">
    <location>
        <begin position="1"/>
        <end position="137"/>
    </location>
</feature>
<evidence type="ECO:0000259" key="15">
    <source>
        <dbReference type="PROSITE" id="PS50819"/>
    </source>
</evidence>
<dbReference type="Gene3D" id="2.70.20.10">
    <property type="entry name" value="Topoisomerase I, domain 3"/>
    <property type="match status" value="1"/>
</dbReference>
<dbReference type="NCBIfam" id="TIGR01443">
    <property type="entry name" value="intein_Cterm"/>
    <property type="match status" value="1"/>
</dbReference>
<dbReference type="SMART" id="SM00493">
    <property type="entry name" value="TOPRIM"/>
    <property type="match status" value="1"/>
</dbReference>
<dbReference type="AlphaFoldDB" id="A0A8T4L9D2"/>
<dbReference type="PANTHER" id="PTHR11390:SF26">
    <property type="entry name" value="DNA TOPOISOMERASE 1"/>
    <property type="match status" value="1"/>
</dbReference>
<dbReference type="Gene3D" id="1.10.290.10">
    <property type="entry name" value="Topoisomerase I, domain 4"/>
    <property type="match status" value="1"/>
</dbReference>
<organism evidence="19 20">
    <name type="scientific">Candidatus Iainarchaeum sp</name>
    <dbReference type="NCBI Taxonomy" id="3101447"/>
    <lineage>
        <taxon>Archaea</taxon>
        <taxon>Candidatus Iainarchaeota</taxon>
        <taxon>Candidatus Iainarchaeia</taxon>
        <taxon>Candidatus Iainarchaeales</taxon>
        <taxon>Candidatus Iainarchaeaceae</taxon>
        <taxon>Candidatus Iainarchaeum</taxon>
    </lineage>
</organism>
<dbReference type="SUPFAM" id="SSF51294">
    <property type="entry name" value="Hedgehog/intein (Hint) domain"/>
    <property type="match status" value="1"/>
</dbReference>
<dbReference type="SMART" id="SM00305">
    <property type="entry name" value="HintC"/>
    <property type="match status" value="1"/>
</dbReference>
<dbReference type="InterPro" id="IPR001387">
    <property type="entry name" value="Cro/C1-type_HTH"/>
</dbReference>
<keyword evidence="8" id="KW-0068">Autocatalytic cleavage</keyword>
<dbReference type="InterPro" id="IPR004042">
    <property type="entry name" value="Intein_endonuc_central"/>
</dbReference>
<comment type="caution">
    <text evidence="19">The sequence shown here is derived from an EMBL/GenBank/DDBJ whole genome shotgun (WGS) entry which is preliminary data.</text>
</comment>
<dbReference type="InterPro" id="IPR003587">
    <property type="entry name" value="Hint_dom_N"/>
</dbReference>
<feature type="domain" description="DOD-type homing endonuclease" evidence="15">
    <location>
        <begin position="479"/>
        <end position="612"/>
    </location>
</feature>
<evidence type="ECO:0000256" key="4">
    <source>
        <dbReference type="ARBA" id="ARBA00012891"/>
    </source>
</evidence>
<evidence type="ECO:0000259" key="18">
    <source>
        <dbReference type="PROSITE" id="PS52039"/>
    </source>
</evidence>
<evidence type="ECO:0000259" key="17">
    <source>
        <dbReference type="PROSITE" id="PS50943"/>
    </source>
</evidence>
<comment type="similarity">
    <text evidence="3">Belongs to the type IA topoisomerase family.</text>
</comment>
<dbReference type="InterPro" id="IPR013825">
    <property type="entry name" value="Topo_IA_cen_sub2"/>
</dbReference>
<dbReference type="InterPro" id="IPR023406">
    <property type="entry name" value="Topo_IA_AS"/>
</dbReference>
<dbReference type="InterPro" id="IPR006171">
    <property type="entry name" value="TOPRIM_dom"/>
</dbReference>
<dbReference type="InterPro" id="IPR013824">
    <property type="entry name" value="Topo_IA_cen_sub1"/>
</dbReference>
<dbReference type="CDD" id="cd00081">
    <property type="entry name" value="Hint"/>
    <property type="match status" value="1"/>
</dbReference>
<evidence type="ECO:0000256" key="7">
    <source>
        <dbReference type="ARBA" id="ARBA00022771"/>
    </source>
</evidence>
<reference evidence="19" key="2">
    <citation type="submission" date="2021-05" db="EMBL/GenBank/DDBJ databases">
        <title>Protein family content uncovers lineage relationships and bacterial pathway maintenance mechanisms in DPANN archaea.</title>
        <authorList>
            <person name="Castelle C.J."/>
            <person name="Meheust R."/>
            <person name="Jaffe A.L."/>
            <person name="Seitz K."/>
            <person name="Gong X."/>
            <person name="Baker B.J."/>
            <person name="Banfield J.F."/>
        </authorList>
    </citation>
    <scope>NUCLEOTIDE SEQUENCE</scope>
    <source>
        <strain evidence="19">RIFCSPLOWO2_01_FULL_58_19</strain>
    </source>
</reference>
<feature type="region of interest" description="Disordered" evidence="14">
    <location>
        <begin position="1243"/>
        <end position="1279"/>
    </location>
</feature>
<keyword evidence="7" id="KW-0863">Zinc-finger</keyword>
<keyword evidence="13" id="KW-0413">Isomerase</keyword>
<keyword evidence="10" id="KW-0651">Protein splicing</keyword>
<dbReference type="InterPro" id="IPR006142">
    <property type="entry name" value="INTEIN"/>
</dbReference>
<dbReference type="PRINTS" id="PR00417">
    <property type="entry name" value="PRTPISMRASEI"/>
</dbReference>
<evidence type="ECO:0000256" key="6">
    <source>
        <dbReference type="ARBA" id="ARBA00022737"/>
    </source>
</evidence>
<keyword evidence="5" id="KW-0479">Metal-binding</keyword>
<evidence type="ECO:0000256" key="1">
    <source>
        <dbReference type="ARBA" id="ARBA00000213"/>
    </source>
</evidence>
<dbReference type="Gene3D" id="1.10.460.10">
    <property type="entry name" value="Topoisomerase I, domain 2"/>
    <property type="match status" value="2"/>
</dbReference>
<evidence type="ECO:0000256" key="3">
    <source>
        <dbReference type="ARBA" id="ARBA00009446"/>
    </source>
</evidence>
<reference evidence="19" key="1">
    <citation type="submission" date="2021-03" db="EMBL/GenBank/DDBJ databases">
        <authorList>
            <person name="Jaffe A."/>
        </authorList>
    </citation>
    <scope>NUCLEOTIDE SEQUENCE</scope>
    <source>
        <strain evidence="19">RIFCSPLOWO2_01_FULL_58_19</strain>
    </source>
</reference>
<protein>
    <recommendedName>
        <fullName evidence="4">DNA topoisomerase</fullName>
        <ecNumber evidence="4">5.6.2.1</ecNumber>
    </recommendedName>
</protein>
<dbReference type="InterPro" id="IPR000380">
    <property type="entry name" value="Topo_IA"/>
</dbReference>
<dbReference type="InterPro" id="IPR003601">
    <property type="entry name" value="Topo_IA_2"/>
</dbReference>
<dbReference type="Gene3D" id="3.40.50.140">
    <property type="match status" value="1"/>
</dbReference>
<dbReference type="GO" id="GO:0008270">
    <property type="term" value="F:zinc ion binding"/>
    <property type="evidence" value="ECO:0007669"/>
    <property type="project" value="UniProtKB-KW"/>
</dbReference>
<dbReference type="CDD" id="cd00186">
    <property type="entry name" value="TOP1Ac"/>
    <property type="match status" value="1"/>
</dbReference>
<dbReference type="InterPro" id="IPR023405">
    <property type="entry name" value="Topo_IA_core_domain"/>
</dbReference>
<keyword evidence="12 19" id="KW-0238">DNA-binding</keyword>
<keyword evidence="6" id="KW-0677">Repeat</keyword>
<dbReference type="InterPro" id="IPR013498">
    <property type="entry name" value="Topo_IA_Znf"/>
</dbReference>
<dbReference type="GO" id="GO:0005694">
    <property type="term" value="C:chromosome"/>
    <property type="evidence" value="ECO:0007669"/>
    <property type="project" value="InterPro"/>
</dbReference>
<dbReference type="InterPro" id="IPR030934">
    <property type="entry name" value="Intein_C"/>
</dbReference>
<dbReference type="SUPFAM" id="SSF56712">
    <property type="entry name" value="Prokaryotic type I DNA topoisomerase"/>
    <property type="match status" value="2"/>
</dbReference>
<dbReference type="InterPro" id="IPR013826">
    <property type="entry name" value="Topo_IA_cen_sub3"/>
</dbReference>
<dbReference type="PANTHER" id="PTHR11390">
    <property type="entry name" value="PROKARYOTIC DNA TOPOISOMERASE"/>
    <property type="match status" value="1"/>
</dbReference>
<evidence type="ECO:0000256" key="10">
    <source>
        <dbReference type="ARBA" id="ARBA00023000"/>
    </source>
</evidence>
<sequence length="1279" mass="142406">MKVIVSEKAIAGRRIASILAGREVPQSTEGKAPVFLFDKDGEEFVVVPLRGHIVDVDFPKRYSYWLGTDLKQLNNAEIEYVATEKEIAAALKKVGKNAEEAIIATDADREGEAIGVEALRFIQEANPKIRVKRALFSAITPKDIQDAFAQPVEVDHHLADSADSRREIDLIWGAVLTRFISLVSGRLGKEFLSAGRVQTPSVDYADDLVVKSSEGNVSIVKIGAFCERFLDKQKQEIAGCEVYDVKSEGFEAFSFNPLTLTLEFKPLTAVVRHRHEEDLVKVGLETGRWTRITGTHSIFVLRDSKIEIVVGGELREGDLVLAPKCMPSQPAITEIDLPHAFKALPQEVQEKVFITEAFIRKRVSLTDAGRKFLKMARKGAVSAYGCLSSTISQWETGKKKSVSYPLLARYLQALGHGMEWFLASELGMLETPVRQVLSVAEWHANERCAHLGEKAKLCRYDYRWASPLHLPVTKELMRLIGYYLAEGSHAGRNLSLDFGPSENALAADAVNCIAAVFGRTPKIHRKPTSLHINFGGHFGKTLFMDVLKLGENARRKALPSLAFNVADEMKKELLHGYFEGDGNYSTSGQLLCQTASEGLASGLLYLLLQLGILATCSPTTNTSPLPNQPPGGIKPRHGFKVRVSGKHNLERALEIVPARHKERVLAYLQGQTTRCGFDGIPIHETGLSRVWPKLSSNHAQRIGSQALQTLVETKGNRLASIQIQRLQCLAKSDLAFLRVNRVERVKPTTPFVFDVSVEDNENFVGGHGGVILHNTLALIVDREKERKAFNKQKFWVLNAVFEKDRKPFEAEHKSGRFWEKAEAEKAFGVREAKHGKVTKVSSQKRSIAKPIPFNTTGFLRSASAIGFTAGEAMNCAETLYQMGLTSYPRTDNTVYSKNLDLKAVLQELGKCVELSAEVQKILALGRIDPSAGKESKDHPPIHPVSAAQKGKLAERQWKIYELIVRRFLATLSEDAETMNQAVDIDLEGEAFVARGQLILKKGWKEFYPYSQLNEVILPELRERDVVDLKKLDLLEKETEPPARYSQGSLIKLMEDNGLGTKATRHEIIRKLYARAYIHGLKALEPNEIAFSVTEVLEKYAAGLAKPKMTAELENEMDLIAAGKKTKKEVVEDSRRLLLASLEELLKNKADIGLELRKALQADSLFGKCDRCGQLLRKIKSRNNKWFLGCTGYPKCTNTYPLPQNGKITPLSVPCPDCGKPTFRVQGQRYRYEMCVDPACPSKKDWKTKAKKMAADGGGEKPEEEVVTESEKQELEEDLS</sequence>
<dbReference type="PRINTS" id="PR00379">
    <property type="entry name" value="INTEIN"/>
</dbReference>
<dbReference type="SMART" id="SM00436">
    <property type="entry name" value="TOP1Bc"/>
    <property type="match status" value="1"/>
</dbReference>
<feature type="domain" description="HTH cro/C1-type" evidence="17">
    <location>
        <begin position="389"/>
        <end position="421"/>
    </location>
</feature>
<dbReference type="InterPro" id="IPR013497">
    <property type="entry name" value="Topo_IA_cen"/>
</dbReference>
<feature type="domain" description="Topo IA-type catalytic" evidence="18">
    <location>
        <begin position="697"/>
        <end position="1141"/>
    </location>
</feature>
<dbReference type="InterPro" id="IPR003586">
    <property type="entry name" value="Hint_dom_C"/>
</dbReference>
<dbReference type="Pfam" id="PF14890">
    <property type="entry name" value="Intein_splicing"/>
    <property type="match status" value="1"/>
</dbReference>
<dbReference type="SUPFAM" id="SSF55608">
    <property type="entry name" value="Homing endonucleases"/>
    <property type="match status" value="1"/>
</dbReference>